<comment type="pathway">
    <text evidence="1">Amino-acid biosynthesis; L-asparagine biosynthesis; L-asparagine from L-aspartate (L-Gln route): step 1/1.</text>
</comment>
<dbReference type="InterPro" id="IPR006426">
    <property type="entry name" value="Asn_synth_AEB"/>
</dbReference>
<proteinExistence type="inferred from homology"/>
<feature type="domain" description="Glutamine amidotransferase type-2" evidence="8">
    <location>
        <begin position="2"/>
        <end position="213"/>
    </location>
</feature>
<evidence type="ECO:0000313" key="10">
    <source>
        <dbReference type="Proteomes" id="UP000516148"/>
    </source>
</evidence>
<evidence type="ECO:0000256" key="3">
    <source>
        <dbReference type="ARBA" id="ARBA00012737"/>
    </source>
</evidence>
<dbReference type="SUPFAM" id="SSF56235">
    <property type="entry name" value="N-terminal nucleophile aminohydrolases (Ntn hydrolases)"/>
    <property type="match status" value="1"/>
</dbReference>
<comment type="similarity">
    <text evidence="2">Belongs to the asparagine synthetase family.</text>
</comment>
<sequence>MSAIAGAVFADGRAMEDALLARIVGASARRGFDGVTRWHGGPAGMIRFAHATTPEAVGEVQPFVSRRSDAVMVFDGRIDNRAELLALLGPSEALPASAPDGEIALALFDRLGDDFVQRLAGDYAIAIWQQQRRRLLLLRSPFGWRPLIWTFDGHRFGFATEPRGLVLGLGIERRLNEGAIGEFLAARFVTETDTFWHGVQRVPQGGALAFEGGRVRQWAWHGGPFEDLSRLSLDEHVERFRTLFDQSLIAAARGSGPVTSQLSGGLDSSSVVCRAAELHRDGRIDRPVGAISARFPGEPHDETVWSQAVETHAGITAEVVPSQPFDGDTARQWCADSYQLPLRPNTLDTTVSVCRQLRQDGRRILLTGEGGDDWLNGSFAHWPDLLARGQWRALFRHGAEQWPGAPAHVIARRTLYPALMPLISARHREALLHPHLDFRLDPPDWIRPDWMARVGLEARWHDGIARQGLRGFAQRSRYAVFTHARRHISYEPVFAYTESQGIETRHPFHDLRLAGFFMGASGSLLRKHDCRKFLLREAMRGTLPELVRTRTTKAYFVGHIVDAVDALFEQRAPRDLLPATLGWIDPDRIAALHAPFSKWRRDGSSGPIPESQWGPVWFALAMDMWLENAFGL</sequence>
<reference evidence="9 10" key="1">
    <citation type="submission" date="2020-09" db="EMBL/GenBank/DDBJ databases">
        <title>Sphingomonas sp., a new species isolated from pork steak.</title>
        <authorList>
            <person name="Heidler von Heilborn D."/>
        </authorList>
    </citation>
    <scope>NUCLEOTIDE SEQUENCE [LARGE SCALE GENOMIC DNA]</scope>
    <source>
        <strain evidence="10">S8-3T</strain>
    </source>
</reference>
<dbReference type="KEGG" id="spap:H3Z74_01815"/>
<dbReference type="PROSITE" id="PS51278">
    <property type="entry name" value="GATASE_TYPE_2"/>
    <property type="match status" value="1"/>
</dbReference>
<dbReference type="InterPro" id="IPR014729">
    <property type="entry name" value="Rossmann-like_a/b/a_fold"/>
</dbReference>
<evidence type="ECO:0000256" key="2">
    <source>
        <dbReference type="ARBA" id="ARBA00005752"/>
    </source>
</evidence>
<evidence type="ECO:0000259" key="8">
    <source>
        <dbReference type="PROSITE" id="PS51278"/>
    </source>
</evidence>
<dbReference type="GO" id="GO:0004066">
    <property type="term" value="F:asparagine synthase (glutamine-hydrolyzing) activity"/>
    <property type="evidence" value="ECO:0007669"/>
    <property type="project" value="UniProtKB-EC"/>
</dbReference>
<dbReference type="InterPro" id="IPR001962">
    <property type="entry name" value="Asn_synthase"/>
</dbReference>
<dbReference type="InterPro" id="IPR029055">
    <property type="entry name" value="Ntn_hydrolases_N"/>
</dbReference>
<keyword evidence="10" id="KW-1185">Reference proteome</keyword>
<dbReference type="Pfam" id="PF13537">
    <property type="entry name" value="GATase_7"/>
    <property type="match status" value="1"/>
</dbReference>
<evidence type="ECO:0000313" key="9">
    <source>
        <dbReference type="EMBL" id="QNQ10011.1"/>
    </source>
</evidence>
<dbReference type="InterPro" id="IPR051786">
    <property type="entry name" value="ASN_synthetase/amidase"/>
</dbReference>
<dbReference type="PANTHER" id="PTHR43284">
    <property type="entry name" value="ASPARAGINE SYNTHETASE (GLUTAMINE-HYDROLYZING)"/>
    <property type="match status" value="1"/>
</dbReference>
<keyword evidence="4 7" id="KW-0547">Nucleotide-binding</keyword>
<evidence type="ECO:0000256" key="5">
    <source>
        <dbReference type="ARBA" id="ARBA00022840"/>
    </source>
</evidence>
<dbReference type="AlphaFoldDB" id="A0A7H0LK08"/>
<dbReference type="PANTHER" id="PTHR43284:SF1">
    <property type="entry name" value="ASPARAGINE SYNTHETASE"/>
    <property type="match status" value="1"/>
</dbReference>
<evidence type="ECO:0000256" key="6">
    <source>
        <dbReference type="ARBA" id="ARBA00048741"/>
    </source>
</evidence>
<name>A0A7H0LK08_9SPHN</name>
<protein>
    <recommendedName>
        <fullName evidence="3">asparagine synthase (glutamine-hydrolyzing)</fullName>
        <ecNumber evidence="3">6.3.5.4</ecNumber>
    </recommendedName>
</protein>
<dbReference type="SUPFAM" id="SSF52402">
    <property type="entry name" value="Adenine nucleotide alpha hydrolases-like"/>
    <property type="match status" value="1"/>
</dbReference>
<comment type="catalytic activity">
    <reaction evidence="6">
        <text>L-aspartate + L-glutamine + ATP + H2O = L-asparagine + L-glutamate + AMP + diphosphate + H(+)</text>
        <dbReference type="Rhea" id="RHEA:12228"/>
        <dbReference type="ChEBI" id="CHEBI:15377"/>
        <dbReference type="ChEBI" id="CHEBI:15378"/>
        <dbReference type="ChEBI" id="CHEBI:29985"/>
        <dbReference type="ChEBI" id="CHEBI:29991"/>
        <dbReference type="ChEBI" id="CHEBI:30616"/>
        <dbReference type="ChEBI" id="CHEBI:33019"/>
        <dbReference type="ChEBI" id="CHEBI:58048"/>
        <dbReference type="ChEBI" id="CHEBI:58359"/>
        <dbReference type="ChEBI" id="CHEBI:456215"/>
        <dbReference type="EC" id="6.3.5.4"/>
    </reaction>
</comment>
<dbReference type="Gene3D" id="3.40.50.620">
    <property type="entry name" value="HUPs"/>
    <property type="match status" value="1"/>
</dbReference>
<dbReference type="RefSeq" id="WP_187762318.1">
    <property type="nucleotide sequence ID" value="NZ_CP061038.1"/>
</dbReference>
<evidence type="ECO:0000256" key="7">
    <source>
        <dbReference type="PIRSR" id="PIRSR001589-2"/>
    </source>
</evidence>
<dbReference type="EMBL" id="CP061038">
    <property type="protein sequence ID" value="QNQ10011.1"/>
    <property type="molecule type" value="Genomic_DNA"/>
</dbReference>
<keyword evidence="5 7" id="KW-0067">ATP-binding</keyword>
<evidence type="ECO:0000256" key="1">
    <source>
        <dbReference type="ARBA" id="ARBA00005187"/>
    </source>
</evidence>
<dbReference type="EC" id="6.3.5.4" evidence="3"/>
<dbReference type="Gene3D" id="3.60.20.10">
    <property type="entry name" value="Glutamine Phosphoribosylpyrophosphate, subunit 1, domain 1"/>
    <property type="match status" value="1"/>
</dbReference>
<accession>A0A7H0LK08</accession>
<organism evidence="9 10">
    <name type="scientific">Sphingomonas alpina</name>
    <dbReference type="NCBI Taxonomy" id="653931"/>
    <lineage>
        <taxon>Bacteria</taxon>
        <taxon>Pseudomonadati</taxon>
        <taxon>Pseudomonadota</taxon>
        <taxon>Alphaproteobacteria</taxon>
        <taxon>Sphingomonadales</taxon>
        <taxon>Sphingomonadaceae</taxon>
        <taxon>Sphingomonas</taxon>
    </lineage>
</organism>
<evidence type="ECO:0000256" key="4">
    <source>
        <dbReference type="ARBA" id="ARBA00022741"/>
    </source>
</evidence>
<dbReference type="Pfam" id="PF00733">
    <property type="entry name" value="Asn_synthase"/>
    <property type="match status" value="1"/>
</dbReference>
<dbReference type="GO" id="GO:0006529">
    <property type="term" value="P:asparagine biosynthetic process"/>
    <property type="evidence" value="ECO:0007669"/>
    <property type="project" value="InterPro"/>
</dbReference>
<dbReference type="PIRSF" id="PIRSF001589">
    <property type="entry name" value="Asn_synthetase_glu-h"/>
    <property type="match status" value="1"/>
</dbReference>
<dbReference type="GO" id="GO:0005524">
    <property type="term" value="F:ATP binding"/>
    <property type="evidence" value="ECO:0007669"/>
    <property type="project" value="UniProtKB-KW"/>
</dbReference>
<feature type="binding site" evidence="7">
    <location>
        <position position="100"/>
    </location>
    <ligand>
        <name>L-glutamine</name>
        <dbReference type="ChEBI" id="CHEBI:58359"/>
    </ligand>
</feature>
<gene>
    <name evidence="9" type="ORF">H3Z74_01815</name>
</gene>
<dbReference type="InterPro" id="IPR017932">
    <property type="entry name" value="GATase_2_dom"/>
</dbReference>
<dbReference type="Proteomes" id="UP000516148">
    <property type="component" value="Chromosome"/>
</dbReference>